<gene>
    <name evidence="1" type="ORF">FBD94_04585</name>
</gene>
<dbReference type="Proteomes" id="UP000309594">
    <property type="component" value="Unassembled WGS sequence"/>
</dbReference>
<dbReference type="EMBL" id="SWDX01000002">
    <property type="protein sequence ID" value="TKC63635.1"/>
    <property type="molecule type" value="Genomic_DNA"/>
</dbReference>
<organism evidence="1 2">
    <name type="scientific">Pedobacter hiemivivus</name>
    <dbReference type="NCBI Taxonomy" id="2530454"/>
    <lineage>
        <taxon>Bacteria</taxon>
        <taxon>Pseudomonadati</taxon>
        <taxon>Bacteroidota</taxon>
        <taxon>Sphingobacteriia</taxon>
        <taxon>Sphingobacteriales</taxon>
        <taxon>Sphingobacteriaceae</taxon>
        <taxon>Pedobacter</taxon>
    </lineage>
</organism>
<reference evidence="1 2" key="1">
    <citation type="submission" date="2019-04" db="EMBL/GenBank/DDBJ databases">
        <title>Pedobacter sp. RP-1-16 sp. nov., isolated from Arctic soil.</title>
        <authorList>
            <person name="Dahal R.H."/>
            <person name="Kim D.-U."/>
        </authorList>
    </citation>
    <scope>NUCLEOTIDE SEQUENCE [LARGE SCALE GENOMIC DNA]</scope>
    <source>
        <strain evidence="1 2">RP-1-16</strain>
    </source>
</reference>
<protein>
    <submittedName>
        <fullName evidence="1">N-acetyltransferase</fullName>
    </submittedName>
</protein>
<dbReference type="RefSeq" id="WP_136879291.1">
    <property type="nucleotide sequence ID" value="NZ_SWDX01000002.1"/>
</dbReference>
<sequence length="153" mass="17841">MHILQKPEDEKHEVSVSRLEDSDFSKITIKRYAFKWKEFKDQAELYKLTLKDDILGLMALVIHPEEQRIQILLLAVSVENKGKEKVFDRIAGTLIAFACREALRAFDEFPCVSLIPKTDLKEHYKKKYGMFDGGRQLFLEGLPLIKLIKEYIP</sequence>
<accession>A0A4U1GHC3</accession>
<comment type="caution">
    <text evidence="1">The sequence shown here is derived from an EMBL/GenBank/DDBJ whole genome shotgun (WGS) entry which is preliminary data.</text>
</comment>
<proteinExistence type="predicted"/>
<dbReference type="GO" id="GO:0016740">
    <property type="term" value="F:transferase activity"/>
    <property type="evidence" value="ECO:0007669"/>
    <property type="project" value="UniProtKB-KW"/>
</dbReference>
<evidence type="ECO:0000313" key="2">
    <source>
        <dbReference type="Proteomes" id="UP000309594"/>
    </source>
</evidence>
<keyword evidence="1" id="KW-0808">Transferase</keyword>
<name>A0A4U1GHC3_9SPHI</name>
<evidence type="ECO:0000313" key="1">
    <source>
        <dbReference type="EMBL" id="TKC63635.1"/>
    </source>
</evidence>
<dbReference type="AlphaFoldDB" id="A0A4U1GHC3"/>